<feature type="domain" description="NrS-1 polymerase-like HBD" evidence="3">
    <location>
        <begin position="285"/>
        <end position="349"/>
    </location>
</feature>
<dbReference type="InterPro" id="IPR054468">
    <property type="entry name" value="NrSPol-like_HBD"/>
</dbReference>
<gene>
    <name evidence="4" type="ORF">DP106_04885</name>
</gene>
<dbReference type="AlphaFoldDB" id="A0A3A6QFI8"/>
<evidence type="ECO:0000256" key="2">
    <source>
        <dbReference type="SAM" id="MobiDB-lite"/>
    </source>
</evidence>
<evidence type="ECO:0000313" key="5">
    <source>
        <dbReference type="Proteomes" id="UP000281564"/>
    </source>
</evidence>
<feature type="coiled-coil region" evidence="1">
    <location>
        <begin position="675"/>
        <end position="702"/>
    </location>
</feature>
<proteinExistence type="predicted"/>
<feature type="region of interest" description="Disordered" evidence="2">
    <location>
        <begin position="354"/>
        <end position="555"/>
    </location>
</feature>
<feature type="region of interest" description="Disordered" evidence="2">
    <location>
        <begin position="1"/>
        <end position="27"/>
    </location>
</feature>
<feature type="compositionally biased region" description="Basic and acidic residues" evidence="2">
    <location>
        <begin position="544"/>
        <end position="555"/>
    </location>
</feature>
<feature type="coiled-coil region" evidence="1">
    <location>
        <begin position="582"/>
        <end position="640"/>
    </location>
</feature>
<dbReference type="Proteomes" id="UP000281564">
    <property type="component" value="Unassembled WGS sequence"/>
</dbReference>
<feature type="compositionally biased region" description="Basic and acidic residues" evidence="2">
    <location>
        <begin position="508"/>
        <end position="519"/>
    </location>
</feature>
<organism evidence="4 5">
    <name type="scientific">Halonotius pteroides</name>
    <dbReference type="NCBI Taxonomy" id="268735"/>
    <lineage>
        <taxon>Archaea</taxon>
        <taxon>Methanobacteriati</taxon>
        <taxon>Methanobacteriota</taxon>
        <taxon>Stenosarchaea group</taxon>
        <taxon>Halobacteria</taxon>
        <taxon>Halobacteriales</taxon>
        <taxon>Haloferacaceae</taxon>
        <taxon>Halonotius</taxon>
    </lineage>
</organism>
<feature type="compositionally biased region" description="Low complexity" evidence="2">
    <location>
        <begin position="361"/>
        <end position="373"/>
    </location>
</feature>
<dbReference type="EMBL" id="QMDW01000005">
    <property type="protein sequence ID" value="RJX50604.1"/>
    <property type="molecule type" value="Genomic_DNA"/>
</dbReference>
<evidence type="ECO:0000313" key="4">
    <source>
        <dbReference type="EMBL" id="RJX50604.1"/>
    </source>
</evidence>
<reference evidence="4 5" key="1">
    <citation type="submission" date="2018-06" db="EMBL/GenBank/DDBJ databases">
        <title>Halonotius sp. F13-13 a new haloarchaeeon isolated from a solar saltern from Isla Cristina, Huelva, Spain.</title>
        <authorList>
            <person name="Duran-Viseras A."/>
            <person name="Sanchez-Porro C."/>
            <person name="Ventosa A."/>
        </authorList>
    </citation>
    <scope>NUCLEOTIDE SEQUENCE [LARGE SCALE GENOMIC DNA]</scope>
    <source>
        <strain evidence="4 5">CECT 7525</strain>
    </source>
</reference>
<accession>A0A3A6QFI8</accession>
<dbReference type="RefSeq" id="WP_120083796.1">
    <property type="nucleotide sequence ID" value="NZ_QMDW01000005.1"/>
</dbReference>
<evidence type="ECO:0000259" key="3">
    <source>
        <dbReference type="Pfam" id="PF22763"/>
    </source>
</evidence>
<protein>
    <recommendedName>
        <fullName evidence="3">NrS-1 polymerase-like HBD domain-containing protein</fullName>
    </recommendedName>
</protein>
<name>A0A3A6QFI8_9EURY</name>
<sequence length="711" mass="78503">MRDGKSTKIPTKPYRTSGDINADVTNPEHRRDFDTAWDSLNDSRVNADGLGFVFSDDVTIAGIDLDNCRDSNTGEIKEWTQTIIDKVDSYTEVSASGTGVHILASGKLPPGGNRKGPIEMYDSGRYFATTGAHVEGTPTEIRKRQDEIETVHREFIEDGVRPDGQTTLTRGTEVEDSESRGDADGRRGIEARAQQSASSLIERYGDAFKSIHDPAIKEALERVATKYLPSKCPSTFADLAGPGVDLSDQEILTRMFDSQGGDRRQRLYEGDASMWGSHDADYPSQSEADMALAHNLAFWTAKDPKRMNALFEESGLHRDKWERRHYASGATYGDVTLARALLRVDDYYEVPSKDGVKFSKADSNGSDSSSSSGADDHDLPPMDFKIGSDSEPSETVNAATDETNPLHSEGANGGSPAVNTDVHPNLEDDEEFIPVNPDEDGDPAAVADAYATRQEPEQGNSHARAHSHDAASSTTTPKGSTTAGTSADDSPVSGQRTAGPGAAPPTTDGREPADPRGVDTDSDLDESTQRMMEASARDAGLGWERTDPTLNDDEKYPADWTIGEIRGYSATDQAMRLAREDQRILARKLDRQSMELAELSEQGEENERLRFVLRVYLETMDELMEERAQYRTQLKHLGELSRDAAELPDDPVKRVKQIMRPKIRREDAKTAKETLTGIDAVLQEYEEANERIKAEERERRKKQGFLSRLFR</sequence>
<keyword evidence="1" id="KW-0175">Coiled coil</keyword>
<feature type="compositionally biased region" description="Low complexity" evidence="2">
    <location>
        <begin position="470"/>
        <end position="487"/>
    </location>
</feature>
<feature type="compositionally biased region" description="Polar residues" evidence="2">
    <location>
        <begin position="393"/>
        <end position="406"/>
    </location>
</feature>
<feature type="compositionally biased region" description="Acidic residues" evidence="2">
    <location>
        <begin position="427"/>
        <end position="442"/>
    </location>
</feature>
<dbReference type="Pfam" id="PF22763">
    <property type="entry name" value="NrS1-1_pol-like_HBD"/>
    <property type="match status" value="1"/>
</dbReference>
<dbReference type="OrthoDB" id="238910at2157"/>
<comment type="caution">
    <text evidence="4">The sequence shown here is derived from an EMBL/GenBank/DDBJ whole genome shotgun (WGS) entry which is preliminary data.</text>
</comment>
<feature type="compositionally biased region" description="Basic and acidic residues" evidence="2">
    <location>
        <begin position="177"/>
        <end position="187"/>
    </location>
</feature>
<evidence type="ECO:0000256" key="1">
    <source>
        <dbReference type="SAM" id="Coils"/>
    </source>
</evidence>
<feature type="region of interest" description="Disordered" evidence="2">
    <location>
        <begin position="160"/>
        <end position="187"/>
    </location>
</feature>
<keyword evidence="5" id="KW-1185">Reference proteome</keyword>